<dbReference type="GO" id="GO:0005886">
    <property type="term" value="C:plasma membrane"/>
    <property type="evidence" value="ECO:0007669"/>
    <property type="project" value="UniProtKB-SubCell"/>
</dbReference>
<dbReference type="InterPro" id="IPR000021">
    <property type="entry name" value="Hok/gef_toxin"/>
</dbReference>
<comment type="similarity">
    <text evidence="2">Belongs to the Hok/Gef family.</text>
</comment>
<keyword evidence="7 9" id="KW-1133">Transmembrane helix</keyword>
<name>A0A1V8NRC6_CITBR</name>
<keyword evidence="5" id="KW-1277">Toxin-antitoxin system</keyword>
<keyword evidence="6 9" id="KW-0812">Transmembrane</keyword>
<evidence type="ECO:0000256" key="7">
    <source>
        <dbReference type="ARBA" id="ARBA00022989"/>
    </source>
</evidence>
<keyword evidence="4" id="KW-0997">Cell inner membrane</keyword>
<evidence type="ECO:0000313" key="10">
    <source>
        <dbReference type="EMBL" id="OQM38970.1"/>
    </source>
</evidence>
<evidence type="ECO:0000256" key="1">
    <source>
        <dbReference type="ARBA" id="ARBA00004377"/>
    </source>
</evidence>
<accession>A0A1V8NRC6</accession>
<sequence length="47" mass="5281">MSQKSLITVAVCTAMVLIIWMLRGSLCEFHLTLWGAEFAASLQHCNR</sequence>
<keyword evidence="8 9" id="KW-0472">Membrane</keyword>
<evidence type="ECO:0000256" key="6">
    <source>
        <dbReference type="ARBA" id="ARBA00022692"/>
    </source>
</evidence>
<evidence type="ECO:0000313" key="11">
    <source>
        <dbReference type="Proteomes" id="UP000192573"/>
    </source>
</evidence>
<evidence type="ECO:0000256" key="2">
    <source>
        <dbReference type="ARBA" id="ARBA00008629"/>
    </source>
</evidence>
<reference evidence="10 11" key="1">
    <citation type="submission" date="2017-03" db="EMBL/GenBank/DDBJ databases">
        <authorList>
            <person name="Afonso C.L."/>
            <person name="Miller P.J."/>
            <person name="Scott M.A."/>
            <person name="Spackman E."/>
            <person name="Goraichik I."/>
            <person name="Dimitrov K.M."/>
            <person name="Suarez D.L."/>
            <person name="Swayne D.E."/>
        </authorList>
    </citation>
    <scope>NUCLEOTIDE SEQUENCE [LARGE SCALE GENOMIC DNA]</scope>
    <source>
        <strain evidence="10 11">ATCC 51113</strain>
    </source>
</reference>
<comment type="subcellular location">
    <subcellularLocation>
        <location evidence="1">Cell inner membrane</location>
        <topology evidence="1">Single-pass membrane protein</topology>
    </subcellularLocation>
</comment>
<evidence type="ECO:0000256" key="3">
    <source>
        <dbReference type="ARBA" id="ARBA00022475"/>
    </source>
</evidence>
<dbReference type="RefSeq" id="WP_080861395.1">
    <property type="nucleotide sequence ID" value="NZ_CP077405.1"/>
</dbReference>
<evidence type="ECO:0000256" key="8">
    <source>
        <dbReference type="ARBA" id="ARBA00023136"/>
    </source>
</evidence>
<organism evidence="10 11">
    <name type="scientific">Citrobacter braakii</name>
    <dbReference type="NCBI Taxonomy" id="57706"/>
    <lineage>
        <taxon>Bacteria</taxon>
        <taxon>Pseudomonadati</taxon>
        <taxon>Pseudomonadota</taxon>
        <taxon>Gammaproteobacteria</taxon>
        <taxon>Enterobacterales</taxon>
        <taxon>Enterobacteriaceae</taxon>
        <taxon>Citrobacter</taxon>
        <taxon>Citrobacter freundii complex</taxon>
    </lineage>
</organism>
<evidence type="ECO:0000256" key="4">
    <source>
        <dbReference type="ARBA" id="ARBA00022519"/>
    </source>
</evidence>
<evidence type="ECO:0000256" key="5">
    <source>
        <dbReference type="ARBA" id="ARBA00022649"/>
    </source>
</evidence>
<comment type="caution">
    <text evidence="10">The sequence shown here is derived from an EMBL/GenBank/DDBJ whole genome shotgun (WGS) entry which is preliminary data.</text>
</comment>
<gene>
    <name evidence="10" type="ORF">BZK42_27320</name>
</gene>
<feature type="transmembrane region" description="Helical" evidence="9">
    <location>
        <begin position="6"/>
        <end position="22"/>
    </location>
</feature>
<protein>
    <submittedName>
        <fullName evidence="10">Hok/gef family protein</fullName>
    </submittedName>
</protein>
<dbReference type="Pfam" id="PF01848">
    <property type="entry name" value="HOK_GEF"/>
    <property type="match status" value="1"/>
</dbReference>
<dbReference type="EMBL" id="NAEW01000045">
    <property type="protein sequence ID" value="OQM38970.1"/>
    <property type="molecule type" value="Genomic_DNA"/>
</dbReference>
<evidence type="ECO:0000256" key="9">
    <source>
        <dbReference type="SAM" id="Phobius"/>
    </source>
</evidence>
<proteinExistence type="inferred from homology"/>
<dbReference type="Proteomes" id="UP000192573">
    <property type="component" value="Unassembled WGS sequence"/>
</dbReference>
<dbReference type="AlphaFoldDB" id="A0A1V8NRC6"/>
<keyword evidence="3" id="KW-1003">Cell membrane</keyword>